<accession>A0A9P7MP84</accession>
<dbReference type="Proteomes" id="UP000784919">
    <property type="component" value="Unassembled WGS sequence"/>
</dbReference>
<comment type="caution">
    <text evidence="1">The sequence shown here is derived from an EMBL/GenBank/DDBJ whole genome shotgun (WGS) entry which is preliminary data.</text>
</comment>
<sequence length="60" mass="6409">MLRKMVSGAPGDPFTASASTWGELMRAVLEQGVVEVVPGDRSPGQLRKMLALQIAREGGR</sequence>
<reference evidence="1" key="1">
    <citation type="journal article" date="2020" name="bioRxiv">
        <title>Whole genome comparisons of ergot fungi reveals the divergence and evolution of species within the genus Claviceps are the result of varying mechanisms driving genome evolution and host range expansion.</title>
        <authorList>
            <person name="Wyka S.A."/>
            <person name="Mondo S.J."/>
            <person name="Liu M."/>
            <person name="Dettman J."/>
            <person name="Nalam V."/>
            <person name="Broders K.D."/>
        </authorList>
    </citation>
    <scope>NUCLEOTIDE SEQUENCE</scope>
    <source>
        <strain evidence="1">CCC 1102</strain>
    </source>
</reference>
<evidence type="ECO:0000313" key="2">
    <source>
        <dbReference type="Proteomes" id="UP000784919"/>
    </source>
</evidence>
<protein>
    <submittedName>
        <fullName evidence="1">Uncharacterized protein</fullName>
    </submittedName>
</protein>
<dbReference type="EMBL" id="SRPS01000253">
    <property type="protein sequence ID" value="KAG5961382.1"/>
    <property type="molecule type" value="Genomic_DNA"/>
</dbReference>
<organism evidence="1 2">
    <name type="scientific">Claviceps arundinis</name>
    <dbReference type="NCBI Taxonomy" id="1623583"/>
    <lineage>
        <taxon>Eukaryota</taxon>
        <taxon>Fungi</taxon>
        <taxon>Dikarya</taxon>
        <taxon>Ascomycota</taxon>
        <taxon>Pezizomycotina</taxon>
        <taxon>Sordariomycetes</taxon>
        <taxon>Hypocreomycetidae</taxon>
        <taxon>Hypocreales</taxon>
        <taxon>Clavicipitaceae</taxon>
        <taxon>Claviceps</taxon>
    </lineage>
</organism>
<name>A0A9P7MP84_9HYPO</name>
<evidence type="ECO:0000313" key="1">
    <source>
        <dbReference type="EMBL" id="KAG5961382.1"/>
    </source>
</evidence>
<gene>
    <name evidence="1" type="ORF">E4U56_003908</name>
</gene>
<proteinExistence type="predicted"/>
<dbReference type="AlphaFoldDB" id="A0A9P7MP84"/>